<evidence type="ECO:0000256" key="1">
    <source>
        <dbReference type="SAM" id="Phobius"/>
    </source>
</evidence>
<sequence length="93" mass="10689">MDYTQFKNTILLNIITYVGPYCIGILLTQYYHKHPNKVYTCGTGGAPVLNSILSWKGWQPIMGTAILEFTIQRSMGTGLETLWEREMRCRLID</sequence>
<evidence type="ECO:0000313" key="2">
    <source>
        <dbReference type="EMBL" id="CAD7656496.1"/>
    </source>
</evidence>
<dbReference type="Proteomes" id="UP000728032">
    <property type="component" value="Unassembled WGS sequence"/>
</dbReference>
<keyword evidence="1" id="KW-1133">Transmembrane helix</keyword>
<proteinExistence type="predicted"/>
<feature type="transmembrane region" description="Helical" evidence="1">
    <location>
        <begin position="6"/>
        <end position="27"/>
    </location>
</feature>
<name>A0A7R9QS52_9ACAR</name>
<dbReference type="EMBL" id="OC926042">
    <property type="protein sequence ID" value="CAD7656496.1"/>
    <property type="molecule type" value="Genomic_DNA"/>
</dbReference>
<evidence type="ECO:0000313" key="3">
    <source>
        <dbReference type="Proteomes" id="UP000728032"/>
    </source>
</evidence>
<gene>
    <name evidence="2" type="ORF">ONB1V03_LOCUS13132</name>
</gene>
<dbReference type="EMBL" id="CAJPVJ010011217">
    <property type="protein sequence ID" value="CAG2173683.1"/>
    <property type="molecule type" value="Genomic_DNA"/>
</dbReference>
<keyword evidence="1" id="KW-0472">Membrane</keyword>
<reference evidence="2" key="1">
    <citation type="submission" date="2020-11" db="EMBL/GenBank/DDBJ databases">
        <authorList>
            <person name="Tran Van P."/>
        </authorList>
    </citation>
    <scope>NUCLEOTIDE SEQUENCE</scope>
</reference>
<protein>
    <submittedName>
        <fullName evidence="2">Uncharacterized protein</fullName>
    </submittedName>
</protein>
<keyword evidence="1" id="KW-0812">Transmembrane</keyword>
<keyword evidence="3" id="KW-1185">Reference proteome</keyword>
<accession>A0A7R9QS52</accession>
<dbReference type="AlphaFoldDB" id="A0A7R9QS52"/>
<organism evidence="2">
    <name type="scientific">Oppiella nova</name>
    <dbReference type="NCBI Taxonomy" id="334625"/>
    <lineage>
        <taxon>Eukaryota</taxon>
        <taxon>Metazoa</taxon>
        <taxon>Ecdysozoa</taxon>
        <taxon>Arthropoda</taxon>
        <taxon>Chelicerata</taxon>
        <taxon>Arachnida</taxon>
        <taxon>Acari</taxon>
        <taxon>Acariformes</taxon>
        <taxon>Sarcoptiformes</taxon>
        <taxon>Oribatida</taxon>
        <taxon>Brachypylina</taxon>
        <taxon>Oppioidea</taxon>
        <taxon>Oppiidae</taxon>
        <taxon>Oppiella</taxon>
    </lineage>
</organism>